<dbReference type="OrthoDB" id="3237509at2"/>
<evidence type="ECO:0000256" key="3">
    <source>
        <dbReference type="ARBA" id="ARBA00023163"/>
    </source>
</evidence>
<dbReference type="GO" id="GO:0003700">
    <property type="term" value="F:DNA-binding transcription factor activity"/>
    <property type="evidence" value="ECO:0007669"/>
    <property type="project" value="InterPro"/>
</dbReference>
<keyword evidence="6" id="KW-1185">Reference proteome</keyword>
<dbReference type="SMART" id="SM00347">
    <property type="entry name" value="HTH_MARR"/>
    <property type="match status" value="1"/>
</dbReference>
<dbReference type="InterPro" id="IPR039422">
    <property type="entry name" value="MarR/SlyA-like"/>
</dbReference>
<dbReference type="InterPro" id="IPR000835">
    <property type="entry name" value="HTH_MarR-typ"/>
</dbReference>
<accession>A0A2P8DNX8</accession>
<feature type="domain" description="HTH marR-type" evidence="4">
    <location>
        <begin position="23"/>
        <end position="158"/>
    </location>
</feature>
<dbReference type="Gene3D" id="1.10.10.10">
    <property type="entry name" value="Winged helix-like DNA-binding domain superfamily/Winged helix DNA-binding domain"/>
    <property type="match status" value="1"/>
</dbReference>
<dbReference type="PANTHER" id="PTHR33164:SF104">
    <property type="entry name" value="TRANSCRIPTIONAL REGULATORY PROTEIN"/>
    <property type="match status" value="1"/>
</dbReference>
<dbReference type="InterPro" id="IPR036388">
    <property type="entry name" value="WH-like_DNA-bd_sf"/>
</dbReference>
<sequence length="168" mass="18466">MGDDLDWVLEQWRAERPDIDASPMGVVGRIQRASRMLERGLSDYFATHGLQLWEFDILGTLLRSGPPYELTAGALSRASMISSGAVTNRIDRLLGRGLIARAPDPANRRSILIRLTDSGRELANTALEGHVDNEVRLLASLGPDEQERLADLLRTLLTGLGDLPPEGR</sequence>
<dbReference type="InterPro" id="IPR023187">
    <property type="entry name" value="Tscrpt_reg_MarR-type_CS"/>
</dbReference>
<dbReference type="AlphaFoldDB" id="A0A2P8DNX8"/>
<dbReference type="GO" id="GO:0006950">
    <property type="term" value="P:response to stress"/>
    <property type="evidence" value="ECO:0007669"/>
    <property type="project" value="TreeGrafter"/>
</dbReference>
<dbReference type="PROSITE" id="PS01117">
    <property type="entry name" value="HTH_MARR_1"/>
    <property type="match status" value="1"/>
</dbReference>
<keyword evidence="3" id="KW-0804">Transcription</keyword>
<protein>
    <submittedName>
        <fullName evidence="5">DNA-binding MarR family transcriptional regulator</fullName>
    </submittedName>
</protein>
<organism evidence="5 6">
    <name type="scientific">Murinocardiopsis flavida</name>
    <dbReference type="NCBI Taxonomy" id="645275"/>
    <lineage>
        <taxon>Bacteria</taxon>
        <taxon>Bacillati</taxon>
        <taxon>Actinomycetota</taxon>
        <taxon>Actinomycetes</taxon>
        <taxon>Streptosporangiales</taxon>
        <taxon>Nocardiopsidaceae</taxon>
        <taxon>Murinocardiopsis</taxon>
    </lineage>
</organism>
<evidence type="ECO:0000313" key="6">
    <source>
        <dbReference type="Proteomes" id="UP000240542"/>
    </source>
</evidence>
<dbReference type="GO" id="GO:0003677">
    <property type="term" value="F:DNA binding"/>
    <property type="evidence" value="ECO:0007669"/>
    <property type="project" value="UniProtKB-KW"/>
</dbReference>
<dbReference type="PRINTS" id="PR00598">
    <property type="entry name" value="HTHMARR"/>
</dbReference>
<dbReference type="PANTHER" id="PTHR33164">
    <property type="entry name" value="TRANSCRIPTIONAL REGULATOR, MARR FAMILY"/>
    <property type="match status" value="1"/>
</dbReference>
<evidence type="ECO:0000256" key="2">
    <source>
        <dbReference type="ARBA" id="ARBA00023125"/>
    </source>
</evidence>
<evidence type="ECO:0000259" key="4">
    <source>
        <dbReference type="PROSITE" id="PS50995"/>
    </source>
</evidence>
<evidence type="ECO:0000313" key="5">
    <source>
        <dbReference type="EMBL" id="PSK98893.1"/>
    </source>
</evidence>
<comment type="caution">
    <text evidence="5">The sequence shown here is derived from an EMBL/GenBank/DDBJ whole genome shotgun (WGS) entry which is preliminary data.</text>
</comment>
<reference evidence="5 6" key="1">
    <citation type="submission" date="2018-03" db="EMBL/GenBank/DDBJ databases">
        <title>Genomic Encyclopedia of Archaeal and Bacterial Type Strains, Phase II (KMG-II): from individual species to whole genera.</title>
        <authorList>
            <person name="Goeker M."/>
        </authorList>
    </citation>
    <scope>NUCLEOTIDE SEQUENCE [LARGE SCALE GENOMIC DNA]</scope>
    <source>
        <strain evidence="5 6">DSM 45312</strain>
    </source>
</reference>
<dbReference type="EMBL" id="PYGA01000004">
    <property type="protein sequence ID" value="PSK98893.1"/>
    <property type="molecule type" value="Genomic_DNA"/>
</dbReference>
<keyword evidence="2 5" id="KW-0238">DNA-binding</keyword>
<dbReference type="Pfam" id="PF12802">
    <property type="entry name" value="MarR_2"/>
    <property type="match status" value="1"/>
</dbReference>
<dbReference type="SUPFAM" id="SSF46785">
    <property type="entry name" value="Winged helix' DNA-binding domain"/>
    <property type="match status" value="1"/>
</dbReference>
<dbReference type="InterPro" id="IPR036390">
    <property type="entry name" value="WH_DNA-bd_sf"/>
</dbReference>
<name>A0A2P8DNX8_9ACTN</name>
<proteinExistence type="predicted"/>
<keyword evidence="1" id="KW-0805">Transcription regulation</keyword>
<dbReference type="PROSITE" id="PS50995">
    <property type="entry name" value="HTH_MARR_2"/>
    <property type="match status" value="1"/>
</dbReference>
<evidence type="ECO:0000256" key="1">
    <source>
        <dbReference type="ARBA" id="ARBA00023015"/>
    </source>
</evidence>
<dbReference type="Proteomes" id="UP000240542">
    <property type="component" value="Unassembled WGS sequence"/>
</dbReference>
<gene>
    <name evidence="5" type="ORF">CLV63_104117</name>
</gene>